<keyword evidence="11" id="KW-1185">Reference proteome</keyword>
<evidence type="ECO:0000256" key="1">
    <source>
        <dbReference type="ARBA" id="ARBA00004241"/>
    </source>
</evidence>
<evidence type="ECO:0000256" key="5">
    <source>
        <dbReference type="ARBA" id="ARBA00022729"/>
    </source>
</evidence>
<evidence type="ECO:0000313" key="10">
    <source>
        <dbReference type="EMBL" id="MBD8008111.1"/>
    </source>
</evidence>
<dbReference type="Pfam" id="PF03895">
    <property type="entry name" value="YadA_anchor"/>
    <property type="match status" value="1"/>
</dbReference>
<evidence type="ECO:0000256" key="7">
    <source>
        <dbReference type="ARBA" id="ARBA00023237"/>
    </source>
</evidence>
<organism evidence="10 11">
    <name type="scientific">Acinetobacter pecorum</name>
    <dbReference type="NCBI Taxonomy" id="2762215"/>
    <lineage>
        <taxon>Bacteria</taxon>
        <taxon>Pseudomonadati</taxon>
        <taxon>Pseudomonadota</taxon>
        <taxon>Gammaproteobacteria</taxon>
        <taxon>Moraxellales</taxon>
        <taxon>Moraxellaceae</taxon>
        <taxon>Acinetobacter</taxon>
    </lineage>
</organism>
<dbReference type="SUPFAM" id="SSF54523">
    <property type="entry name" value="Pili subunits"/>
    <property type="match status" value="1"/>
</dbReference>
<keyword evidence="6" id="KW-0472">Membrane</keyword>
<keyword evidence="4" id="KW-0812">Transmembrane</keyword>
<keyword evidence="5 8" id="KW-0732">Signal</keyword>
<evidence type="ECO:0000256" key="3">
    <source>
        <dbReference type="ARBA" id="ARBA00022452"/>
    </source>
</evidence>
<evidence type="ECO:0000313" key="11">
    <source>
        <dbReference type="Proteomes" id="UP000621930"/>
    </source>
</evidence>
<evidence type="ECO:0000256" key="4">
    <source>
        <dbReference type="ARBA" id="ARBA00022692"/>
    </source>
</evidence>
<evidence type="ECO:0000256" key="8">
    <source>
        <dbReference type="SAM" id="SignalP"/>
    </source>
</evidence>
<dbReference type="InterPro" id="IPR045584">
    <property type="entry name" value="Pilin-like"/>
</dbReference>
<dbReference type="Proteomes" id="UP000621930">
    <property type="component" value="Unassembled WGS sequence"/>
</dbReference>
<evidence type="ECO:0000256" key="6">
    <source>
        <dbReference type="ARBA" id="ARBA00023136"/>
    </source>
</evidence>
<feature type="domain" description="Trimeric autotransporter adhesin YadA-like C-terminal membrane anchor" evidence="9">
    <location>
        <begin position="546"/>
        <end position="599"/>
    </location>
</feature>
<keyword evidence="7" id="KW-0998">Cell outer membrane</keyword>
<feature type="chain" id="PRO_5045165052" evidence="8">
    <location>
        <begin position="23"/>
        <end position="602"/>
    </location>
</feature>
<feature type="signal peptide" evidence="8">
    <location>
        <begin position="1"/>
        <end position="22"/>
    </location>
</feature>
<accession>A0ABR8VUB8</accession>
<dbReference type="EMBL" id="JACSPT010000002">
    <property type="protein sequence ID" value="MBD8008111.1"/>
    <property type="molecule type" value="Genomic_DNA"/>
</dbReference>
<comment type="subcellular location">
    <subcellularLocation>
        <location evidence="2">Cell outer membrane</location>
    </subcellularLocation>
    <subcellularLocation>
        <location evidence="1">Cell surface</location>
    </subcellularLocation>
</comment>
<proteinExistence type="predicted"/>
<comment type="caution">
    <text evidence="10">The sequence shown here is derived from an EMBL/GenBank/DDBJ whole genome shotgun (WGS) entry which is preliminary data.</text>
</comment>
<name>A0ABR8VUB8_9GAMM</name>
<evidence type="ECO:0000259" key="9">
    <source>
        <dbReference type="Pfam" id="PF03895"/>
    </source>
</evidence>
<dbReference type="InterPro" id="IPR005594">
    <property type="entry name" value="YadA_C"/>
</dbReference>
<protein>
    <submittedName>
        <fullName evidence="10">YadA-like family protein</fullName>
    </submittedName>
</protein>
<dbReference type="Gene3D" id="3.30.1300.30">
    <property type="entry name" value="GSPII I/J protein-like"/>
    <property type="match status" value="1"/>
</dbReference>
<reference evidence="10 11" key="1">
    <citation type="submission" date="2020-08" db="EMBL/GenBank/DDBJ databases">
        <title>A Genomic Blueprint of the Chicken Gut Microbiome.</title>
        <authorList>
            <person name="Gilroy R."/>
            <person name="Ravi A."/>
            <person name="Getino M."/>
            <person name="Pursley I."/>
            <person name="Horton D.L."/>
            <person name="Alikhan N.-F."/>
            <person name="Baker D."/>
            <person name="Gharbi K."/>
            <person name="Hall N."/>
            <person name="Watson M."/>
            <person name="Adriaenssens E.M."/>
            <person name="Foster-Nyarko E."/>
            <person name="Jarju S."/>
            <person name="Secka A."/>
            <person name="Antonio M."/>
            <person name="Oren A."/>
            <person name="Chaudhuri R."/>
            <person name="La Ragione R.M."/>
            <person name="Hildebrand F."/>
            <person name="Pallen M.J."/>
        </authorList>
    </citation>
    <scope>NUCLEOTIDE SEQUENCE [LARGE SCALE GENOMIC DNA]</scope>
    <source>
        <strain evidence="10 11">Sa1BUA6</strain>
    </source>
</reference>
<sequence>MKFQKTLLAATLAFAAFTSTNAALNNLPDPVKADAWVYQNAEGDVVLKLANGNEGYEYWNLEFNEDTNKYEFGSVVANGQLPAGYELALGGQVDSQTDSDAGGVVDHGITPNNNDEGVLHVWSQSQNQTGTAAYEEKFVEGTFISADGNVVIEVEAYNAEGGNQVNTGTVNTLVAGALPNELTGKSNTQLETHGVLAYNLDFAANGKVTGTGAALTHNGLGLASVSDFDGQAYDNIEIDATKGTVTASITKPNADVEKFETRSYRDDKDNTYFELVGKGLYQVNQDGTVSASNAKISTLTQYATGVADVATGTTESTTVTKSVNSNAVVYGESKSTQASATNVLISSAVAGGIFEEGDRFGLGDVGTTTEVSSQSVTTGIVKSEDGKNTYGVVVSQKETGKADKFTEVNADGINTTGVINAADFQIGGVSIVQNIQTSVGEATQEVVAQVETQLAANQTFVTEAVAAVDAGLTAAATDRQAIRAAAVEGDAATLASANAYTDNAVAGFNSRVGQLNSRIDDVEKTSYRGIAIALATQQQIPNIGAGQYAVFGGVGHYEGESAAALGVASVLADGRTSLSAALGFGGSEVGGRVGVSYVFGGK</sequence>
<dbReference type="RefSeq" id="WP_064095608.1">
    <property type="nucleotide sequence ID" value="NZ_JACSPT010000002.1"/>
</dbReference>
<evidence type="ECO:0000256" key="2">
    <source>
        <dbReference type="ARBA" id="ARBA00004442"/>
    </source>
</evidence>
<keyword evidence="3" id="KW-1134">Transmembrane beta strand</keyword>
<gene>
    <name evidence="10" type="ORF">H9629_01900</name>
</gene>